<gene>
    <name evidence="1" type="ORF">K469DRAFT_341497</name>
</gene>
<dbReference type="AlphaFoldDB" id="A0A6A6EPA9"/>
<evidence type="ECO:0000313" key="1">
    <source>
        <dbReference type="EMBL" id="KAF2191746.1"/>
    </source>
</evidence>
<dbReference type="Proteomes" id="UP000800200">
    <property type="component" value="Unassembled WGS sequence"/>
</dbReference>
<accession>A0A6A6EPA9</accession>
<dbReference type="EMBL" id="ML994616">
    <property type="protein sequence ID" value="KAF2191746.1"/>
    <property type="molecule type" value="Genomic_DNA"/>
</dbReference>
<protein>
    <submittedName>
        <fullName evidence="1">Uncharacterized protein</fullName>
    </submittedName>
</protein>
<name>A0A6A6EPA9_9PEZI</name>
<keyword evidence="2" id="KW-1185">Reference proteome</keyword>
<reference evidence="1" key="1">
    <citation type="journal article" date="2020" name="Stud. Mycol.">
        <title>101 Dothideomycetes genomes: a test case for predicting lifestyles and emergence of pathogens.</title>
        <authorList>
            <person name="Haridas S."/>
            <person name="Albert R."/>
            <person name="Binder M."/>
            <person name="Bloem J."/>
            <person name="Labutti K."/>
            <person name="Salamov A."/>
            <person name="Andreopoulos B."/>
            <person name="Baker S."/>
            <person name="Barry K."/>
            <person name="Bills G."/>
            <person name="Bluhm B."/>
            <person name="Cannon C."/>
            <person name="Castanera R."/>
            <person name="Culley D."/>
            <person name="Daum C."/>
            <person name="Ezra D."/>
            <person name="Gonzalez J."/>
            <person name="Henrissat B."/>
            <person name="Kuo A."/>
            <person name="Liang C."/>
            <person name="Lipzen A."/>
            <person name="Lutzoni F."/>
            <person name="Magnuson J."/>
            <person name="Mondo S."/>
            <person name="Nolan M."/>
            <person name="Ohm R."/>
            <person name="Pangilinan J."/>
            <person name="Park H.-J."/>
            <person name="Ramirez L."/>
            <person name="Alfaro M."/>
            <person name="Sun H."/>
            <person name="Tritt A."/>
            <person name="Yoshinaga Y."/>
            <person name="Zwiers L.-H."/>
            <person name="Turgeon B."/>
            <person name="Goodwin S."/>
            <person name="Spatafora J."/>
            <person name="Crous P."/>
            <person name="Grigoriev I."/>
        </authorList>
    </citation>
    <scope>NUCLEOTIDE SEQUENCE</scope>
    <source>
        <strain evidence="1">CBS 207.26</strain>
    </source>
</reference>
<dbReference type="OrthoDB" id="3958591at2759"/>
<organism evidence="1 2">
    <name type="scientific">Zopfia rhizophila CBS 207.26</name>
    <dbReference type="NCBI Taxonomy" id="1314779"/>
    <lineage>
        <taxon>Eukaryota</taxon>
        <taxon>Fungi</taxon>
        <taxon>Dikarya</taxon>
        <taxon>Ascomycota</taxon>
        <taxon>Pezizomycotina</taxon>
        <taxon>Dothideomycetes</taxon>
        <taxon>Dothideomycetes incertae sedis</taxon>
        <taxon>Zopfiaceae</taxon>
        <taxon>Zopfia</taxon>
    </lineage>
</organism>
<evidence type="ECO:0000313" key="2">
    <source>
        <dbReference type="Proteomes" id="UP000800200"/>
    </source>
</evidence>
<proteinExistence type="predicted"/>
<sequence>MASSSAALPPPGWAHSTALHQLTRVVSIDDWENQPELAAPDYVDPYPANGVLPMADCWNTTASGFMEVRTSLRIVVGKDNPNQASNQRPCKWVGIYTITTTTVAPVYVAMSQVLGYPVPALATQPVTHAKAEWMPWTTFVQQHWPAIRNFDFVRPSREHALIPAQHRCFNGVRTRRNHPNLQTAAISYIAWTPNEDGTDDALENHLQSQGLNDESYRTWLCNIVPTLEQL</sequence>